<accession>W2WM74</accession>
<dbReference type="Proteomes" id="UP000018958">
    <property type="component" value="Unassembled WGS sequence"/>
</dbReference>
<dbReference type="AlphaFoldDB" id="W2WM74"/>
<sequence>MVDSAVSRFMLVLVTLALALSIGTRRNAMSPCNNEIFVLKAMALHFGVAFE</sequence>
<feature type="signal peptide" evidence="1">
    <location>
        <begin position="1"/>
        <end position="19"/>
    </location>
</feature>
<organism evidence="2 3">
    <name type="scientific">Phytophthora nicotianae CJ01A1</name>
    <dbReference type="NCBI Taxonomy" id="1317063"/>
    <lineage>
        <taxon>Eukaryota</taxon>
        <taxon>Sar</taxon>
        <taxon>Stramenopiles</taxon>
        <taxon>Oomycota</taxon>
        <taxon>Peronosporomycetes</taxon>
        <taxon>Peronosporales</taxon>
        <taxon>Peronosporaceae</taxon>
        <taxon>Phytophthora</taxon>
    </lineage>
</organism>
<dbReference type="EMBL" id="ANIX01002513">
    <property type="protein sequence ID" value="ETP11650.1"/>
    <property type="molecule type" value="Genomic_DNA"/>
</dbReference>
<proteinExistence type="predicted"/>
<evidence type="ECO:0000313" key="3">
    <source>
        <dbReference type="Proteomes" id="UP000018958"/>
    </source>
</evidence>
<evidence type="ECO:0000313" key="2">
    <source>
        <dbReference type="EMBL" id="ETP11650.1"/>
    </source>
</evidence>
<evidence type="ECO:0008006" key="4">
    <source>
        <dbReference type="Google" id="ProtNLM"/>
    </source>
</evidence>
<name>W2WM74_PHYNI</name>
<comment type="caution">
    <text evidence="2">The sequence shown here is derived from an EMBL/GenBank/DDBJ whole genome shotgun (WGS) entry which is preliminary data.</text>
</comment>
<reference evidence="2 3" key="1">
    <citation type="submission" date="2013-11" db="EMBL/GenBank/DDBJ databases">
        <title>The Genome Sequence of Phytophthora parasitica CJ01A1.</title>
        <authorList>
            <consortium name="The Broad Institute Genomics Platform"/>
            <person name="Russ C."/>
            <person name="Tyler B."/>
            <person name="Panabieres F."/>
            <person name="Shan W."/>
            <person name="Tripathy S."/>
            <person name="Grunwald N."/>
            <person name="Machado M."/>
            <person name="Johnson C.S."/>
            <person name="Walker B."/>
            <person name="Young S.K."/>
            <person name="Zeng Q."/>
            <person name="Gargeya S."/>
            <person name="Fitzgerald M."/>
            <person name="Haas B."/>
            <person name="Abouelleil A."/>
            <person name="Allen A.W."/>
            <person name="Alvarado L."/>
            <person name="Arachchi H.M."/>
            <person name="Berlin A.M."/>
            <person name="Chapman S.B."/>
            <person name="Gainer-Dewar J."/>
            <person name="Goldberg J."/>
            <person name="Griggs A."/>
            <person name="Gujja S."/>
            <person name="Hansen M."/>
            <person name="Howarth C."/>
            <person name="Imamovic A."/>
            <person name="Ireland A."/>
            <person name="Larimer J."/>
            <person name="McCowan C."/>
            <person name="Murphy C."/>
            <person name="Pearson M."/>
            <person name="Poon T.W."/>
            <person name="Priest M."/>
            <person name="Roberts A."/>
            <person name="Saif S."/>
            <person name="Shea T."/>
            <person name="Sisk P."/>
            <person name="Sykes S."/>
            <person name="Wortman J."/>
            <person name="Nusbaum C."/>
            <person name="Birren B."/>
        </authorList>
    </citation>
    <scope>NUCLEOTIDE SEQUENCE [LARGE SCALE GENOMIC DNA]</scope>
    <source>
        <strain evidence="2 3">CJ01A1</strain>
    </source>
</reference>
<gene>
    <name evidence="2" type="ORF">F441_12855</name>
</gene>
<keyword evidence="1" id="KW-0732">Signal</keyword>
<feature type="chain" id="PRO_5004828154" description="RxLR effector protein" evidence="1">
    <location>
        <begin position="20"/>
        <end position="51"/>
    </location>
</feature>
<protein>
    <recommendedName>
        <fullName evidence="4">RxLR effector protein</fullName>
    </recommendedName>
</protein>
<evidence type="ECO:0000256" key="1">
    <source>
        <dbReference type="SAM" id="SignalP"/>
    </source>
</evidence>